<evidence type="ECO:0000256" key="12">
    <source>
        <dbReference type="ARBA" id="ARBA00023136"/>
    </source>
</evidence>
<accession>A0A0K8MEC9</accession>
<keyword evidence="13" id="KW-0594">Phospholipid biosynthesis</keyword>
<evidence type="ECO:0000256" key="7">
    <source>
        <dbReference type="ARBA" id="ARBA00022516"/>
    </source>
</evidence>
<comment type="pathway">
    <text evidence="2">Phospholipid metabolism; phosphatidylglycerol biosynthesis; phosphatidylglycerol from CDP-diacylglycerol: step 1/2.</text>
</comment>
<comment type="pathway">
    <text evidence="3">Lipid metabolism.</text>
</comment>
<comment type="subcellular location">
    <subcellularLocation>
        <location evidence="1">Membrane</location>
        <topology evidence="1">Multi-pass membrane protein</topology>
    </subcellularLocation>
</comment>
<dbReference type="Gene3D" id="1.20.120.1760">
    <property type="match status" value="1"/>
</dbReference>
<feature type="transmembrane region" description="Helical" evidence="18">
    <location>
        <begin position="31"/>
        <end position="52"/>
    </location>
</feature>
<gene>
    <name evidence="19" type="primary">pgsA</name>
    <name evidence="19" type="ORF">Cva_01565</name>
</gene>
<evidence type="ECO:0000256" key="18">
    <source>
        <dbReference type="SAM" id="Phobius"/>
    </source>
</evidence>
<feature type="transmembrane region" description="Helical" evidence="18">
    <location>
        <begin position="7"/>
        <end position="25"/>
    </location>
</feature>
<evidence type="ECO:0000256" key="15">
    <source>
        <dbReference type="ARBA" id="ARBA00048586"/>
    </source>
</evidence>
<evidence type="ECO:0000256" key="9">
    <source>
        <dbReference type="ARBA" id="ARBA00022692"/>
    </source>
</evidence>
<proteinExistence type="inferred from homology"/>
<dbReference type="InterPro" id="IPR048254">
    <property type="entry name" value="CDP_ALCOHOL_P_TRANSF_CS"/>
</dbReference>
<evidence type="ECO:0000256" key="17">
    <source>
        <dbReference type="RuleBase" id="RU003750"/>
    </source>
</evidence>
<dbReference type="Pfam" id="PF01066">
    <property type="entry name" value="CDP-OH_P_transf"/>
    <property type="match status" value="1"/>
</dbReference>
<dbReference type="InterPro" id="IPR043130">
    <property type="entry name" value="CDP-OH_PTrfase_TM_dom"/>
</dbReference>
<comment type="similarity">
    <text evidence="4 17">Belongs to the CDP-alcohol phosphatidyltransferase class-I family.</text>
</comment>
<dbReference type="PROSITE" id="PS00379">
    <property type="entry name" value="CDP_ALCOHOL_P_TRANSF"/>
    <property type="match status" value="1"/>
</dbReference>
<comment type="caution">
    <text evidence="19">The sequence shown here is derived from an EMBL/GenBank/DDBJ whole genome shotgun (WGS) entry which is preliminary data.</text>
</comment>
<evidence type="ECO:0000313" key="19">
    <source>
        <dbReference type="EMBL" id="GAO98895.1"/>
    </source>
</evidence>
<dbReference type="PIRSF" id="PIRSF000847">
    <property type="entry name" value="Phos_ph_gly_syn"/>
    <property type="match status" value="1"/>
</dbReference>
<keyword evidence="20" id="KW-1185">Reference proteome</keyword>
<dbReference type="Proteomes" id="UP000036771">
    <property type="component" value="Unassembled WGS sequence"/>
</dbReference>
<keyword evidence="8 17" id="KW-0808">Transferase</keyword>
<dbReference type="GO" id="GO:0016020">
    <property type="term" value="C:membrane"/>
    <property type="evidence" value="ECO:0007669"/>
    <property type="project" value="UniProtKB-SubCell"/>
</dbReference>
<dbReference type="PANTHER" id="PTHR14269:SF62">
    <property type="entry name" value="CDP-DIACYLGLYCEROL--GLYCEROL-3-PHOSPHATE 3-PHOSPHATIDYLTRANSFERASE 1, CHLOROPLASTIC"/>
    <property type="match status" value="1"/>
</dbReference>
<dbReference type="EMBL" id="BBVC01000100">
    <property type="protein sequence ID" value="GAO98895.1"/>
    <property type="molecule type" value="Genomic_DNA"/>
</dbReference>
<evidence type="ECO:0000256" key="5">
    <source>
        <dbReference type="ARBA" id="ARBA00013170"/>
    </source>
</evidence>
<dbReference type="InterPro" id="IPR000462">
    <property type="entry name" value="CDP-OH_P_trans"/>
</dbReference>
<sequence>MSGLPNILTFLRMAFIPVVIFLFYLQNQTGYYIAAAIFILACITDYLDGYFARTYDQTTNLGRFLDPVADKLLICSTLLLLVGFDHIKGLSLIPAIVILCREILVSGLREFLAETNLLMPVTMLAKWKTGLQMVALSVLIIAKPTADLFSLMNLGLAGLWIAAALTFVTGYDYVKAGLKMVSSAR</sequence>
<reference evidence="19 20" key="1">
    <citation type="submission" date="2015-03" db="EMBL/GenBank/DDBJ databases">
        <title>Caedibacter varicaedens, whole genome shotgun sequence.</title>
        <authorList>
            <person name="Suzuki H."/>
            <person name="Dapper A.L."/>
            <person name="Gibson A.K."/>
            <person name="Jackson C."/>
            <person name="Lee H."/>
            <person name="Pejaver V.R."/>
            <person name="Doak T."/>
            <person name="Lynch M."/>
        </authorList>
    </citation>
    <scope>NUCLEOTIDE SEQUENCE [LARGE SCALE GENOMIC DNA]</scope>
</reference>
<evidence type="ECO:0000256" key="2">
    <source>
        <dbReference type="ARBA" id="ARBA00005042"/>
    </source>
</evidence>
<feature type="transmembrane region" description="Helical" evidence="18">
    <location>
        <begin position="154"/>
        <end position="174"/>
    </location>
</feature>
<evidence type="ECO:0000256" key="13">
    <source>
        <dbReference type="ARBA" id="ARBA00023209"/>
    </source>
</evidence>
<evidence type="ECO:0000256" key="8">
    <source>
        <dbReference type="ARBA" id="ARBA00022679"/>
    </source>
</evidence>
<keyword evidence="9 18" id="KW-0812">Transmembrane</keyword>
<dbReference type="GO" id="GO:0008444">
    <property type="term" value="F:CDP-diacylglycerol-glycerol-3-phosphate 3-phosphatidyltransferase activity"/>
    <property type="evidence" value="ECO:0007669"/>
    <property type="project" value="UniProtKB-UniRule"/>
</dbReference>
<dbReference type="STRING" id="1629334.Cva_01565"/>
<evidence type="ECO:0000256" key="16">
    <source>
        <dbReference type="NCBIfam" id="TIGR00560"/>
    </source>
</evidence>
<evidence type="ECO:0000313" key="20">
    <source>
        <dbReference type="Proteomes" id="UP000036771"/>
    </source>
</evidence>
<keyword evidence="7" id="KW-0444">Lipid biosynthesis</keyword>
<dbReference type="EC" id="2.7.8.5" evidence="5 16"/>
<keyword evidence="10 18" id="KW-1133">Transmembrane helix</keyword>
<name>A0A0K8MEC9_9PROT</name>
<evidence type="ECO:0000256" key="11">
    <source>
        <dbReference type="ARBA" id="ARBA00023098"/>
    </source>
</evidence>
<evidence type="ECO:0000256" key="4">
    <source>
        <dbReference type="ARBA" id="ARBA00010441"/>
    </source>
</evidence>
<dbReference type="PANTHER" id="PTHR14269">
    <property type="entry name" value="CDP-DIACYLGLYCEROL--GLYCEROL-3-PHOSPHATE 3-PHOSPHATIDYLTRANSFERASE-RELATED"/>
    <property type="match status" value="1"/>
</dbReference>
<dbReference type="OrthoDB" id="9796672at2"/>
<keyword evidence="11" id="KW-0443">Lipid metabolism</keyword>
<evidence type="ECO:0000256" key="10">
    <source>
        <dbReference type="ARBA" id="ARBA00022989"/>
    </source>
</evidence>
<dbReference type="NCBIfam" id="TIGR00560">
    <property type="entry name" value="pgsA"/>
    <property type="match status" value="1"/>
</dbReference>
<organism evidence="19 20">
    <name type="scientific">Caedimonas varicaedens</name>
    <dbReference type="NCBI Taxonomy" id="1629334"/>
    <lineage>
        <taxon>Bacteria</taxon>
        <taxon>Pseudomonadati</taxon>
        <taxon>Pseudomonadota</taxon>
        <taxon>Alphaproteobacteria</taxon>
        <taxon>Holosporales</taxon>
        <taxon>Caedimonadaceae</taxon>
        <taxon>Caedimonas</taxon>
    </lineage>
</organism>
<comment type="catalytic activity">
    <reaction evidence="15">
        <text>a CDP-1,2-diacyl-sn-glycerol + sn-glycerol 3-phosphate = a 1,2-diacyl-sn-glycero-3-phospho-(1'-sn-glycero-3'-phosphate) + CMP + H(+)</text>
        <dbReference type="Rhea" id="RHEA:12593"/>
        <dbReference type="ChEBI" id="CHEBI:15378"/>
        <dbReference type="ChEBI" id="CHEBI:57597"/>
        <dbReference type="ChEBI" id="CHEBI:58332"/>
        <dbReference type="ChEBI" id="CHEBI:60110"/>
        <dbReference type="ChEBI" id="CHEBI:60377"/>
        <dbReference type="EC" id="2.7.8.5"/>
    </reaction>
</comment>
<protein>
    <recommendedName>
        <fullName evidence="6 16">CDP-diacylglycerol--glycerol-3-phosphate 3-phosphatidyltransferase</fullName>
        <ecNumber evidence="5 16">2.7.8.5</ecNumber>
    </recommendedName>
</protein>
<evidence type="ECO:0000256" key="3">
    <source>
        <dbReference type="ARBA" id="ARBA00005189"/>
    </source>
</evidence>
<dbReference type="InterPro" id="IPR050324">
    <property type="entry name" value="CDP-alcohol_PTase-I"/>
</dbReference>
<dbReference type="GO" id="GO:0046474">
    <property type="term" value="P:glycerophospholipid biosynthetic process"/>
    <property type="evidence" value="ECO:0007669"/>
    <property type="project" value="TreeGrafter"/>
</dbReference>
<evidence type="ECO:0000256" key="6">
    <source>
        <dbReference type="ARBA" id="ARBA00014944"/>
    </source>
</evidence>
<dbReference type="AlphaFoldDB" id="A0A0K8MEC9"/>
<dbReference type="InterPro" id="IPR004570">
    <property type="entry name" value="Phosphatidylglycerol_P_synth"/>
</dbReference>
<evidence type="ECO:0000256" key="14">
    <source>
        <dbReference type="ARBA" id="ARBA00023264"/>
    </source>
</evidence>
<keyword evidence="12 18" id="KW-0472">Membrane</keyword>
<keyword evidence="14" id="KW-1208">Phospholipid metabolism</keyword>
<evidence type="ECO:0000256" key="1">
    <source>
        <dbReference type="ARBA" id="ARBA00004141"/>
    </source>
</evidence>